<dbReference type="EMBL" id="BOPH01000031">
    <property type="protein sequence ID" value="GIJ67774.1"/>
    <property type="molecule type" value="Genomic_DNA"/>
</dbReference>
<feature type="compositionally biased region" description="Low complexity" evidence="1">
    <location>
        <begin position="38"/>
        <end position="58"/>
    </location>
</feature>
<protein>
    <recommendedName>
        <fullName evidence="3">DUF305 domain-containing protein</fullName>
    </recommendedName>
</protein>
<sequence>MAAGLMVKRYLAAFALLAALLVGSAGFAGCSSSTQDDAAGGPEATPVAAGEATAAPAASAEHNGDDVMFLQMMIVHIKQGRELAALAATNSARDDVRNLASAVDSTQGEEAKVMTAWLQGWSEPTETAHDPNMHANHGGLPALGEAQLAELKQAAGADFDRKFLNLLIGHQHNAVELTKLADSGTNPETKDLARRIKESRSDQISLMLTMASA</sequence>
<dbReference type="PANTHER" id="PTHR36933:SF1">
    <property type="entry name" value="SLL0788 PROTEIN"/>
    <property type="match status" value="1"/>
</dbReference>
<accession>A0A8J3ZP32</accession>
<dbReference type="RefSeq" id="WP_239160162.1">
    <property type="nucleotide sequence ID" value="NZ_BOPH01000031.1"/>
</dbReference>
<keyword evidence="5" id="KW-1185">Reference proteome</keyword>
<gene>
    <name evidence="4" type="ORF">Voc01_026910</name>
</gene>
<dbReference type="PANTHER" id="PTHR36933">
    <property type="entry name" value="SLL0788 PROTEIN"/>
    <property type="match status" value="1"/>
</dbReference>
<reference evidence="4" key="1">
    <citation type="submission" date="2021-01" db="EMBL/GenBank/DDBJ databases">
        <title>Whole genome shotgun sequence of Virgisporangium ochraceum NBRC 16418.</title>
        <authorList>
            <person name="Komaki H."/>
            <person name="Tamura T."/>
        </authorList>
    </citation>
    <scope>NUCLEOTIDE SEQUENCE</scope>
    <source>
        <strain evidence="4">NBRC 16418</strain>
    </source>
</reference>
<evidence type="ECO:0000313" key="5">
    <source>
        <dbReference type="Proteomes" id="UP000635606"/>
    </source>
</evidence>
<dbReference type="Proteomes" id="UP000635606">
    <property type="component" value="Unassembled WGS sequence"/>
</dbReference>
<organism evidence="4 5">
    <name type="scientific">Virgisporangium ochraceum</name>
    <dbReference type="NCBI Taxonomy" id="65505"/>
    <lineage>
        <taxon>Bacteria</taxon>
        <taxon>Bacillati</taxon>
        <taxon>Actinomycetota</taxon>
        <taxon>Actinomycetes</taxon>
        <taxon>Micromonosporales</taxon>
        <taxon>Micromonosporaceae</taxon>
        <taxon>Virgisporangium</taxon>
    </lineage>
</organism>
<keyword evidence="2" id="KW-0732">Signal</keyword>
<comment type="caution">
    <text evidence="4">The sequence shown here is derived from an EMBL/GenBank/DDBJ whole genome shotgun (WGS) entry which is preliminary data.</text>
</comment>
<dbReference type="AlphaFoldDB" id="A0A8J3ZP32"/>
<proteinExistence type="predicted"/>
<feature type="region of interest" description="Disordered" evidence="1">
    <location>
        <begin position="32"/>
        <end position="58"/>
    </location>
</feature>
<evidence type="ECO:0000256" key="1">
    <source>
        <dbReference type="SAM" id="MobiDB-lite"/>
    </source>
</evidence>
<evidence type="ECO:0000259" key="3">
    <source>
        <dbReference type="Pfam" id="PF03713"/>
    </source>
</evidence>
<evidence type="ECO:0000313" key="4">
    <source>
        <dbReference type="EMBL" id="GIJ67774.1"/>
    </source>
</evidence>
<name>A0A8J3ZP32_9ACTN</name>
<dbReference type="InterPro" id="IPR005183">
    <property type="entry name" value="DUF305_CopM-like"/>
</dbReference>
<feature type="chain" id="PRO_5039005175" description="DUF305 domain-containing protein" evidence="2">
    <location>
        <begin position="29"/>
        <end position="213"/>
    </location>
</feature>
<dbReference type="InterPro" id="IPR012347">
    <property type="entry name" value="Ferritin-like"/>
</dbReference>
<feature type="signal peptide" evidence="2">
    <location>
        <begin position="1"/>
        <end position="28"/>
    </location>
</feature>
<feature type="domain" description="DUF305" evidence="3">
    <location>
        <begin position="66"/>
        <end position="210"/>
    </location>
</feature>
<evidence type="ECO:0000256" key="2">
    <source>
        <dbReference type="SAM" id="SignalP"/>
    </source>
</evidence>
<dbReference type="Gene3D" id="1.20.1260.10">
    <property type="match status" value="1"/>
</dbReference>
<dbReference type="Pfam" id="PF03713">
    <property type="entry name" value="DUF305"/>
    <property type="match status" value="1"/>
</dbReference>